<reference evidence="9 10" key="1">
    <citation type="submission" date="2021-02" db="EMBL/GenBank/DDBJ databases">
        <title>Streptomyces spirodelae sp. nov., isolated from duckweed.</title>
        <authorList>
            <person name="Saimee Y."/>
            <person name="Duangmal K."/>
        </authorList>
    </citation>
    <scope>NUCLEOTIDE SEQUENCE [LARGE SCALE GENOMIC DNA]</scope>
    <source>
        <strain evidence="9 10">DW4-2</strain>
    </source>
</reference>
<protein>
    <recommendedName>
        <fullName evidence="3">Cytochrome bc1 complex cytochrome b subunit</fullName>
        <ecNumber evidence="2">7.1.1.8</ecNumber>
    </recommendedName>
    <alternativeName>
        <fullName evidence="5">Cytochrome bc1 reductase complex subunit QcrB</fullName>
    </alternativeName>
</protein>
<comment type="catalytic activity">
    <reaction evidence="4">
        <text>a quinol + 2 Fe(III)-[cytochrome c](out) = a quinone + 2 Fe(II)-[cytochrome c](out) + 2 H(+)(out)</text>
        <dbReference type="Rhea" id="RHEA:11484"/>
        <dbReference type="Rhea" id="RHEA-COMP:10350"/>
        <dbReference type="Rhea" id="RHEA-COMP:14399"/>
        <dbReference type="ChEBI" id="CHEBI:15378"/>
        <dbReference type="ChEBI" id="CHEBI:24646"/>
        <dbReference type="ChEBI" id="CHEBI:29033"/>
        <dbReference type="ChEBI" id="CHEBI:29034"/>
        <dbReference type="ChEBI" id="CHEBI:132124"/>
        <dbReference type="EC" id="7.1.1.8"/>
    </reaction>
</comment>
<dbReference type="Gene3D" id="1.20.810.10">
    <property type="entry name" value="Cytochrome Bc1 Complex, Chain C"/>
    <property type="match status" value="1"/>
</dbReference>
<evidence type="ECO:0000256" key="4">
    <source>
        <dbReference type="ARBA" id="ARBA00029351"/>
    </source>
</evidence>
<dbReference type="PANTHER" id="PTHR19271:SF16">
    <property type="entry name" value="CYTOCHROME B"/>
    <property type="match status" value="1"/>
</dbReference>
<evidence type="ECO:0000313" key="10">
    <source>
        <dbReference type="Proteomes" id="UP001518976"/>
    </source>
</evidence>
<feature type="transmembrane region" description="Helical" evidence="7">
    <location>
        <begin position="218"/>
        <end position="241"/>
    </location>
</feature>
<dbReference type="SUPFAM" id="SSF81342">
    <property type="entry name" value="Transmembrane di-heme cytochromes"/>
    <property type="match status" value="1"/>
</dbReference>
<accession>A0ABS3WVI7</accession>
<feature type="region of interest" description="Disordered" evidence="6">
    <location>
        <begin position="532"/>
        <end position="565"/>
    </location>
</feature>
<feature type="compositionally biased region" description="Basic and acidic residues" evidence="6">
    <location>
        <begin position="540"/>
        <end position="553"/>
    </location>
</feature>
<keyword evidence="7" id="KW-0472">Membrane</keyword>
<dbReference type="EMBL" id="JAFFZN010000014">
    <property type="protein sequence ID" value="MBO8187153.1"/>
    <property type="molecule type" value="Genomic_DNA"/>
</dbReference>
<dbReference type="InterPro" id="IPR027387">
    <property type="entry name" value="Cytb/b6-like_sf"/>
</dbReference>
<sequence length="565" mass="62926">MTHSRARATRRAALRKAAERGFEAADRRLPVAVGGKALIRKVFPEHWSFLLGELALYSFLVLLLTGVYLTLFFDADMTQIRYEGAYRPLRGQPMSAAYASTLKISFEVRGGLLVRQVHHWAALVFVSAIGVHMLRIFFTGAFRKPRDINWIVGLTLFVLALAEGFSGYSLPDDLLSGTGLRIAEGIMLSIPVVGTYIVMFVFGGQYPGHEIIDRLYPLHILLIPGLLLALVVLHLLLVVVLQHTHWSGPGRTNKNVVGHALMPQFAARSSGLFFMVAGVLGILGAVAQINPVWNYGPYNPSQVSTAAQPDWYVGFLEGSLRLMPPFETTLFGHTLMWNVLVPAVILPALLFLVLYAYPLFEQWITGGEETPHVCDRPRNRPVRTALGVAGITFYGVLLLAGGNDVLAFTFDISLNRLTWAFRVALVVGPPLAFVLTKRLCLALQNRDAQRVTEGEETSHVRQSVEGTFSADHEPLPQAETFRLTAQRFPHPVETDPSAGRSARLRAALSRWYYQDSPARQWRAVPHHRRRAQTAVSGLRAEQREGRTVSDRSARTGKRSRTLRRR</sequence>
<evidence type="ECO:0000259" key="8">
    <source>
        <dbReference type="PROSITE" id="PS51002"/>
    </source>
</evidence>
<evidence type="ECO:0000256" key="3">
    <source>
        <dbReference type="ARBA" id="ARBA00016116"/>
    </source>
</evidence>
<evidence type="ECO:0000256" key="1">
    <source>
        <dbReference type="ARBA" id="ARBA00001971"/>
    </source>
</evidence>
<feature type="domain" description="Cytochrome b/b6 N-terminal region profile" evidence="8">
    <location>
        <begin position="21"/>
        <end position="247"/>
    </location>
</feature>
<comment type="caution">
    <text evidence="9">The sequence shown here is derived from an EMBL/GenBank/DDBJ whole genome shotgun (WGS) entry which is preliminary data.</text>
</comment>
<feature type="transmembrane region" description="Helical" evidence="7">
    <location>
        <begin position="272"/>
        <end position="293"/>
    </location>
</feature>
<dbReference type="PANTHER" id="PTHR19271">
    <property type="entry name" value="CYTOCHROME B"/>
    <property type="match status" value="1"/>
</dbReference>
<dbReference type="Pfam" id="PF13631">
    <property type="entry name" value="Cytochrom_B_N_2"/>
    <property type="match status" value="1"/>
</dbReference>
<comment type="cofactor">
    <cofactor evidence="1">
        <name>heme</name>
        <dbReference type="ChEBI" id="CHEBI:30413"/>
    </cofactor>
</comment>
<dbReference type="InterPro" id="IPR005797">
    <property type="entry name" value="Cyt_b/b6_N"/>
</dbReference>
<dbReference type="RefSeq" id="WP_209265957.1">
    <property type="nucleotide sequence ID" value="NZ_JAFFZN010000014.1"/>
</dbReference>
<dbReference type="Proteomes" id="UP001518976">
    <property type="component" value="Unassembled WGS sequence"/>
</dbReference>
<feature type="transmembrane region" description="Helical" evidence="7">
    <location>
        <begin position="54"/>
        <end position="73"/>
    </location>
</feature>
<dbReference type="PROSITE" id="PS51002">
    <property type="entry name" value="CYTB_NTER"/>
    <property type="match status" value="1"/>
</dbReference>
<keyword evidence="7" id="KW-0812">Transmembrane</keyword>
<feature type="transmembrane region" description="Helical" evidence="7">
    <location>
        <begin position="335"/>
        <end position="360"/>
    </location>
</feature>
<evidence type="ECO:0000313" key="9">
    <source>
        <dbReference type="EMBL" id="MBO8187153.1"/>
    </source>
</evidence>
<evidence type="ECO:0000256" key="7">
    <source>
        <dbReference type="SAM" id="Phobius"/>
    </source>
</evidence>
<feature type="transmembrane region" description="Helical" evidence="7">
    <location>
        <begin position="150"/>
        <end position="170"/>
    </location>
</feature>
<keyword evidence="10" id="KW-1185">Reference proteome</keyword>
<feature type="compositionally biased region" description="Basic residues" evidence="6">
    <location>
        <begin position="554"/>
        <end position="565"/>
    </location>
</feature>
<evidence type="ECO:0000256" key="5">
    <source>
        <dbReference type="ARBA" id="ARBA00029568"/>
    </source>
</evidence>
<feature type="transmembrane region" description="Helical" evidence="7">
    <location>
        <begin position="419"/>
        <end position="436"/>
    </location>
</feature>
<keyword evidence="7" id="KW-1133">Transmembrane helix</keyword>
<organism evidence="9 10">
    <name type="scientific">Streptomyces spirodelae</name>
    <dbReference type="NCBI Taxonomy" id="2812904"/>
    <lineage>
        <taxon>Bacteria</taxon>
        <taxon>Bacillati</taxon>
        <taxon>Actinomycetota</taxon>
        <taxon>Actinomycetes</taxon>
        <taxon>Kitasatosporales</taxon>
        <taxon>Streptomycetaceae</taxon>
        <taxon>Streptomyces</taxon>
    </lineage>
</organism>
<feature type="transmembrane region" description="Helical" evidence="7">
    <location>
        <begin position="381"/>
        <end position="399"/>
    </location>
</feature>
<name>A0ABS3WVI7_9ACTN</name>
<feature type="transmembrane region" description="Helical" evidence="7">
    <location>
        <begin position="182"/>
        <end position="206"/>
    </location>
</feature>
<feature type="transmembrane region" description="Helical" evidence="7">
    <location>
        <begin position="119"/>
        <end position="138"/>
    </location>
</feature>
<dbReference type="EC" id="7.1.1.8" evidence="2"/>
<gene>
    <name evidence="9" type="ORF">JW592_17015</name>
</gene>
<proteinExistence type="predicted"/>
<dbReference type="InterPro" id="IPR016174">
    <property type="entry name" value="Di-haem_cyt_TM"/>
</dbReference>
<evidence type="ECO:0000256" key="6">
    <source>
        <dbReference type="SAM" id="MobiDB-lite"/>
    </source>
</evidence>
<evidence type="ECO:0000256" key="2">
    <source>
        <dbReference type="ARBA" id="ARBA00012951"/>
    </source>
</evidence>